<gene>
    <name evidence="2" type="ORF">MICPUCDRAFT_57179</name>
</gene>
<name>C1MQ68_MICPC</name>
<evidence type="ECO:0000313" key="2">
    <source>
        <dbReference type="EMBL" id="EEH58026.1"/>
    </source>
</evidence>
<feature type="region of interest" description="Disordered" evidence="1">
    <location>
        <begin position="621"/>
        <end position="641"/>
    </location>
</feature>
<dbReference type="GO" id="GO:0044611">
    <property type="term" value="C:nuclear pore inner ring"/>
    <property type="evidence" value="ECO:0007669"/>
    <property type="project" value="TreeGrafter"/>
</dbReference>
<evidence type="ECO:0000313" key="3">
    <source>
        <dbReference type="Proteomes" id="UP000001876"/>
    </source>
</evidence>
<dbReference type="GeneID" id="9683513"/>
<dbReference type="eggNOG" id="KOG4833">
    <property type="taxonomic scope" value="Eukaryota"/>
</dbReference>
<dbReference type="STRING" id="564608.C1MQ68"/>
<dbReference type="KEGG" id="mpp:MICPUCDRAFT_57179"/>
<dbReference type="OrthoDB" id="552259at2759"/>
<dbReference type="PANTHER" id="PTHR31431:SF1">
    <property type="entry name" value="NUCLEOPORIN NUP188"/>
    <property type="match status" value="1"/>
</dbReference>
<dbReference type="GO" id="GO:0017056">
    <property type="term" value="F:structural constituent of nuclear pore"/>
    <property type="evidence" value="ECO:0007669"/>
    <property type="project" value="InterPro"/>
</dbReference>
<dbReference type="GO" id="GO:0006606">
    <property type="term" value="P:protein import into nucleus"/>
    <property type="evidence" value="ECO:0007669"/>
    <property type="project" value="TreeGrafter"/>
</dbReference>
<dbReference type="InterPro" id="IPR044840">
    <property type="entry name" value="Nup188"/>
</dbReference>
<feature type="region of interest" description="Disordered" evidence="1">
    <location>
        <begin position="562"/>
        <end position="581"/>
    </location>
</feature>
<proteinExistence type="predicted"/>
<reference evidence="2 3" key="1">
    <citation type="journal article" date="2009" name="Science">
        <title>Green evolution and dynamic adaptations revealed by genomes of the marine picoeukaryotes Micromonas.</title>
        <authorList>
            <person name="Worden A.Z."/>
            <person name="Lee J.H."/>
            <person name="Mock T."/>
            <person name="Rouze P."/>
            <person name="Simmons M.P."/>
            <person name="Aerts A.L."/>
            <person name="Allen A.E."/>
            <person name="Cuvelier M.L."/>
            <person name="Derelle E."/>
            <person name="Everett M.V."/>
            <person name="Foulon E."/>
            <person name="Grimwood J."/>
            <person name="Gundlach H."/>
            <person name="Henrissat B."/>
            <person name="Napoli C."/>
            <person name="McDonald S.M."/>
            <person name="Parker M.S."/>
            <person name="Rombauts S."/>
            <person name="Salamov A."/>
            <person name="Von Dassow P."/>
            <person name="Badger J.H."/>
            <person name="Coutinho P.M."/>
            <person name="Demir E."/>
            <person name="Dubchak I."/>
            <person name="Gentemann C."/>
            <person name="Eikrem W."/>
            <person name="Gready J.E."/>
            <person name="John U."/>
            <person name="Lanier W."/>
            <person name="Lindquist E.A."/>
            <person name="Lucas S."/>
            <person name="Mayer K.F."/>
            <person name="Moreau H."/>
            <person name="Not F."/>
            <person name="Otillar R."/>
            <person name="Panaud O."/>
            <person name="Pangilinan J."/>
            <person name="Paulsen I."/>
            <person name="Piegu B."/>
            <person name="Poliakov A."/>
            <person name="Robbens S."/>
            <person name="Schmutz J."/>
            <person name="Toulza E."/>
            <person name="Wyss T."/>
            <person name="Zelensky A."/>
            <person name="Zhou K."/>
            <person name="Armbrust E.V."/>
            <person name="Bhattacharya D."/>
            <person name="Goodenough U.W."/>
            <person name="Van de Peer Y."/>
            <person name="Grigoriev I.V."/>
        </authorList>
    </citation>
    <scope>NUCLEOTIDE SEQUENCE [LARGE SCALE GENOMIC DNA]</scope>
    <source>
        <strain evidence="2 3">CCMP1545</strain>
    </source>
</reference>
<feature type="region of interest" description="Disordered" evidence="1">
    <location>
        <begin position="260"/>
        <end position="279"/>
    </location>
</feature>
<organism evidence="3">
    <name type="scientific">Micromonas pusilla (strain CCMP1545)</name>
    <name type="common">Picoplanktonic green alga</name>
    <dbReference type="NCBI Taxonomy" id="564608"/>
    <lineage>
        <taxon>Eukaryota</taxon>
        <taxon>Viridiplantae</taxon>
        <taxon>Chlorophyta</taxon>
        <taxon>Mamiellophyceae</taxon>
        <taxon>Mamiellales</taxon>
        <taxon>Mamiellaceae</taxon>
        <taxon>Micromonas</taxon>
    </lineage>
</organism>
<evidence type="ECO:0000256" key="1">
    <source>
        <dbReference type="SAM" id="MobiDB-lite"/>
    </source>
</evidence>
<feature type="compositionally biased region" description="Basic and acidic residues" evidence="1">
    <location>
        <begin position="562"/>
        <end position="575"/>
    </location>
</feature>
<dbReference type="GO" id="GO:0006405">
    <property type="term" value="P:RNA export from nucleus"/>
    <property type="evidence" value="ECO:0007669"/>
    <property type="project" value="TreeGrafter"/>
</dbReference>
<sequence>MATPNKRPPHVLHLYHEINAAAAHDLSPADLDAKLEEASEFLAGCLASYKPPSSASKAEVESGSISDYDGKTLKLNAAMKKVTIAASARLNLDEIQTYALMRRCVDEDKSTTELPTECDDDLVERLTDYYFRERLGMFKCIHALLLHSHEEDAAETEDPYAAPKLRCLERMMKSDLEANLVTTLCAHMRGETPIRPSATSASTNKAWSKQALEETIVMLECAFLVYFDGNASCDAKRFAEMATAFRRGALARAPSAGAELVRSAAPGSSDSRQDAKDDDMTDAHARAFTDTLRALCAVVLVAALDLESVVELVRGGGGGGSSADLGATHPLLSEGALRDVSTALKDWPSDASHGPVLLAWATLLALAPSARGEESTLPDEADPSRAASRVAGEAGYGALLSLLRLEQFRRSEEVIVELQKSVLKNMFTCSLAAFDALPVHKLAEKELTTLIDVLTELTSEQPGLCAQFWGGATADGLEAPLMSLLVGCRERHPVDAAPLLRVLFALAEGPESAEKALRFLTNLPTVALPAPPPGTELARAIVPLGEDGNPAVEWMDATTRWEDERGQSEEWRRNDAQPPSLPPGPVYAAAALASTYLPGACIPQGTPGVAMARDGSSTSATAVGYGGDDRDGDEAMTTTAPSLNGPGVDIIRWHTRADGVRVLIARVCVLSTMGGASVGAKEAHELDASLAFLGRVLRSAPRFATNLVSLDVSAVVPSGAPTSLVAALAAILTASTTPGDPWATLPCSSRDSDTEVAHPGLMRAALALSVAAPLAAAAPTFALEELTSAPLLRADGYDGRDSGALASINARGPAVGLAMFEHSVIPSERAAGVYPLTTALLRVAESFLWAGAGASHAMTPLLQHVVQEVLVQHGTWRYRRRADRWSLHAAVARVVTAALAPRPGPENAARRAAVAGYVSSDAGAAAALLAPLALDAAVLGHMHDGGPGAATAAEVIAAEEAVAATLRALPQLLSVLADSVANAAAAAEMTRAPAALGSGPLAHALLVDAPGGGPPLAAAVASYVAYPYAAACCALAFPALAAICAAAPNEPPLACALPSLAPSSLSASAFALTMHGEPRKKDAGAEMDPRAAIVRALTPDAARYAPGEALAAAAFITAAASSQPMLAESMLLPAKLSPTGEGEDGCDVESALDSLWTVLGNAKELREEDPRLLAASVNAIVSVWRGGRLLAGAAGTLRTQSSFASRLGECLPSVSASKVLDFDGADTDADDDGSYDDEREAFQLSAEAAALTLLASEAADVLHGSPGEGIEEAFEKWCGKDGDDENAFCLWIKRWCVMVDRPGVFAAARAHAQAVVLKAAASAERAKAAAVAEAARQGRLPRAVAGSSPLCDASLEHGAVAAADALLSHASAADAVRTGATRATILEATAAAVLETRPRPAHDPLGRLLEAAREIQLERAALAPPPPGPLPGERAEYGGDFLFNATWVEAATGGASPPEAAGMDELGDDDAFGAMQGPLSSCGYDAAKALRLAGRAAARKSAQLAALSAFYDMMTAAAGPMRDVASDDDEHAFEADQRESGLLSSWPVASRASAVQTVLENLHAALNASKGDAADHATAFAAELAHLLALLVRLWARAVNAIGAKKAPDDGETENLDAFATAAEVSAMASDALSRRPEDVVACDGAASCVVRPLLTAVLVSVRAWRTTAATTSSTRRAGSGLREGHELGNRLLPLTPVLCALSSSPDGGADAVLALAVLREMADGLVPASSLADALRGRALLPPLTPPPFEACAAPGVDGSRDPLAMSSLVALPFERLGDASAMALRPFLDVNAASGGFGDGKENVPENYVDGGSKVSESGVSSRSDAHGGAEVAAALRTCLALGRSPAGAEVLQSVNYASELSSLLVALGSTRPPPRASSSASHPLPRWTPRWGVGGPFKKGDEVFYRDKAAPDAHAKATVVHADLSVNPHAYVVDVNGAERSTEASRLAARSRVRASFAGGHGHAHETRDATSAAATPSELYCLALRAAATHADVLGARRDVHDAFVSVAVALADRFEEALAPSTLNTETLAEAESTAGFLHSLALAASGPWQLAAPTHQVAMRAAAVDFLRFIAAPPPPRRGIGCQPRSRREIAAVHRAPLVGAVTGWFHSCAIGAVPAVAPTPAAAIAAAIAASSDEAGGNAHSEAIAAALYATAARCAAFLASFPRSNPNAVCGEEALFNLSQQADVLKTEFERKSVGEDAQGRKAAFKDAMTHVAGALRDHCEVLETLEADEDPVGLLPPKLHSARSLVSQMSWRPTPMDKFALERETPPKS</sequence>
<dbReference type="OMA" id="TIKCAHA"/>
<keyword evidence="3" id="KW-1185">Reference proteome</keyword>
<dbReference type="PANTHER" id="PTHR31431">
    <property type="entry name" value="NUCLEOPORIN NUP188 HOMOLOG"/>
    <property type="match status" value="1"/>
</dbReference>
<dbReference type="EMBL" id="GG663738">
    <property type="protein sequence ID" value="EEH58026.1"/>
    <property type="molecule type" value="Genomic_DNA"/>
</dbReference>
<protein>
    <submittedName>
        <fullName evidence="2">Predicted protein</fullName>
    </submittedName>
</protein>
<accession>C1MQ68</accession>
<dbReference type="Proteomes" id="UP000001876">
    <property type="component" value="Unassembled WGS sequence"/>
</dbReference>
<dbReference type="RefSeq" id="XP_003058075.1">
    <property type="nucleotide sequence ID" value="XM_003058029.1"/>
</dbReference>